<keyword evidence="5" id="KW-0539">Nucleus</keyword>
<dbReference type="GO" id="GO:0000981">
    <property type="term" value="F:DNA-binding transcription factor activity, RNA polymerase II-specific"/>
    <property type="evidence" value="ECO:0007669"/>
    <property type="project" value="TreeGrafter"/>
</dbReference>
<evidence type="ECO:0000256" key="5">
    <source>
        <dbReference type="ARBA" id="ARBA00023242"/>
    </source>
</evidence>
<accession>A0A1G4KGG4</accession>
<dbReference type="PANTHER" id="PTHR24396:SF19">
    <property type="entry name" value="FI01119P"/>
    <property type="match status" value="1"/>
</dbReference>
<keyword evidence="2" id="KW-0479">Metal-binding</keyword>
<proteinExistence type="predicted"/>
<gene>
    <name evidence="9" type="ORF">LAME_0H11144G</name>
</gene>
<protein>
    <submittedName>
        <fullName evidence="9">LAME_0H11144g1_1</fullName>
    </submittedName>
</protein>
<keyword evidence="10" id="KW-1185">Reference proteome</keyword>
<evidence type="ECO:0000256" key="4">
    <source>
        <dbReference type="ARBA" id="ARBA00022833"/>
    </source>
</evidence>
<evidence type="ECO:0000256" key="2">
    <source>
        <dbReference type="ARBA" id="ARBA00022723"/>
    </source>
</evidence>
<dbReference type="PROSITE" id="PS00028">
    <property type="entry name" value="ZINC_FINGER_C2H2_1"/>
    <property type="match status" value="1"/>
</dbReference>
<comment type="subcellular location">
    <subcellularLocation>
        <location evidence="1">Nucleus</location>
    </subcellularLocation>
</comment>
<dbReference type="PANTHER" id="PTHR24396">
    <property type="entry name" value="ZINC FINGER PROTEIN"/>
    <property type="match status" value="1"/>
</dbReference>
<evidence type="ECO:0000313" key="10">
    <source>
        <dbReference type="Proteomes" id="UP000191144"/>
    </source>
</evidence>
<feature type="compositionally biased region" description="Polar residues" evidence="7">
    <location>
        <begin position="128"/>
        <end position="148"/>
    </location>
</feature>
<evidence type="ECO:0000259" key="8">
    <source>
        <dbReference type="PROSITE" id="PS50157"/>
    </source>
</evidence>
<reference evidence="10" key="1">
    <citation type="submission" date="2016-03" db="EMBL/GenBank/DDBJ databases">
        <authorList>
            <person name="Devillers Hugo."/>
        </authorList>
    </citation>
    <scope>NUCLEOTIDE SEQUENCE [LARGE SCALE GENOMIC DNA]</scope>
</reference>
<dbReference type="PROSITE" id="PS50157">
    <property type="entry name" value="ZINC_FINGER_C2H2_2"/>
    <property type="match status" value="1"/>
</dbReference>
<feature type="domain" description="C2H2-type" evidence="8">
    <location>
        <begin position="156"/>
        <end position="183"/>
    </location>
</feature>
<evidence type="ECO:0000256" key="6">
    <source>
        <dbReference type="PROSITE-ProRule" id="PRU00042"/>
    </source>
</evidence>
<dbReference type="EMBL" id="LT598480">
    <property type="protein sequence ID" value="SCV03527.1"/>
    <property type="molecule type" value="Genomic_DNA"/>
</dbReference>
<feature type="region of interest" description="Disordered" evidence="7">
    <location>
        <begin position="40"/>
        <end position="65"/>
    </location>
</feature>
<sequence>MPLASFLYLTPLRVLKSLAGKIEWVIKNLVDYLITDDGGRDNQKMGVKDESGPKQTFKNPEGVRSLFPRANNVDTSLDRGLGPVPCALDLSTLQSPMSMVKTPEGHFEWRLSEVPMKSEQSKLDAASGTVSPTSNFTPKSTNGENGSSSEADAKRFICHICHAEFTVRGYLTRHIKKHAVEKAYQCPFYKSNVPKEERCHRHGGFSRRDTFKTHLRSRHFVYPKGIKSQDKAKSSGHCLHCNTFFQDTDDWIRNHVEKGECKGLPEGFKVVAKTGRKSGKLKMITTADGQSRFISTDQASVKPRVAGKKARTNTTAASIDSPGYLQGVDQIRHLASTTNDREANLKYEDSVGNVAPTAKNRHLDRISPGRSDGPSPVVTGQQLHPEPHYAFNYFTPPKTTPLDEAYFSVDPSPTDDAGLETVKSTSSASSRISFHEGQEKSLGMNGNGNAPPSLCAHAPSQDQSAFFQFPLDFDQCPMSFLDSGTHQPASQTQNGSNDVTALSMEMTSQLHDLMDKQMEVSALSEKNLRENQQYLNFYNHTFNSHL</sequence>
<dbReference type="GO" id="GO:0005634">
    <property type="term" value="C:nucleus"/>
    <property type="evidence" value="ECO:0007669"/>
    <property type="project" value="UniProtKB-SubCell"/>
</dbReference>
<evidence type="ECO:0000256" key="7">
    <source>
        <dbReference type="SAM" id="MobiDB-lite"/>
    </source>
</evidence>
<keyword evidence="3 6" id="KW-0863">Zinc-finger</keyword>
<evidence type="ECO:0000256" key="1">
    <source>
        <dbReference type="ARBA" id="ARBA00004123"/>
    </source>
</evidence>
<feature type="compositionally biased region" description="Basic and acidic residues" evidence="7">
    <location>
        <begin position="40"/>
        <end position="52"/>
    </location>
</feature>
<dbReference type="SMART" id="SM00355">
    <property type="entry name" value="ZnF_C2H2"/>
    <property type="match status" value="2"/>
</dbReference>
<name>A0A1G4KGG4_9SACH</name>
<evidence type="ECO:0000313" key="9">
    <source>
        <dbReference type="EMBL" id="SCV03527.1"/>
    </source>
</evidence>
<dbReference type="GO" id="GO:0000978">
    <property type="term" value="F:RNA polymerase II cis-regulatory region sequence-specific DNA binding"/>
    <property type="evidence" value="ECO:0007669"/>
    <property type="project" value="TreeGrafter"/>
</dbReference>
<organism evidence="9 10">
    <name type="scientific">Lachancea meyersii CBS 8951</name>
    <dbReference type="NCBI Taxonomy" id="1266667"/>
    <lineage>
        <taxon>Eukaryota</taxon>
        <taxon>Fungi</taxon>
        <taxon>Dikarya</taxon>
        <taxon>Ascomycota</taxon>
        <taxon>Saccharomycotina</taxon>
        <taxon>Saccharomycetes</taxon>
        <taxon>Saccharomycetales</taxon>
        <taxon>Saccharomycetaceae</taxon>
        <taxon>Lachancea</taxon>
    </lineage>
</organism>
<dbReference type="Proteomes" id="UP000191144">
    <property type="component" value="Chromosome H"/>
</dbReference>
<dbReference type="Gene3D" id="3.30.160.60">
    <property type="entry name" value="Classic Zinc Finger"/>
    <property type="match status" value="1"/>
</dbReference>
<evidence type="ECO:0000256" key="3">
    <source>
        <dbReference type="ARBA" id="ARBA00022771"/>
    </source>
</evidence>
<dbReference type="InterPro" id="IPR036236">
    <property type="entry name" value="Znf_C2H2_sf"/>
</dbReference>
<dbReference type="InterPro" id="IPR013087">
    <property type="entry name" value="Znf_C2H2_type"/>
</dbReference>
<dbReference type="AlphaFoldDB" id="A0A1G4KGG4"/>
<feature type="region of interest" description="Disordered" evidence="7">
    <location>
        <begin position="118"/>
        <end position="148"/>
    </location>
</feature>
<dbReference type="SUPFAM" id="SSF57667">
    <property type="entry name" value="beta-beta-alpha zinc fingers"/>
    <property type="match status" value="1"/>
</dbReference>
<dbReference type="InterPro" id="IPR051643">
    <property type="entry name" value="Transcr_Reg_ZincFinger"/>
</dbReference>
<dbReference type="GO" id="GO:0008270">
    <property type="term" value="F:zinc ion binding"/>
    <property type="evidence" value="ECO:0007669"/>
    <property type="project" value="UniProtKB-KW"/>
</dbReference>
<dbReference type="OrthoDB" id="9439903at2759"/>
<keyword evidence="4" id="KW-0862">Zinc</keyword>